<evidence type="ECO:0000313" key="5">
    <source>
        <dbReference type="EMBL" id="KAF3768995.1"/>
    </source>
</evidence>
<name>A0A9P5CTB8_CRYP1</name>
<dbReference type="AlphaFoldDB" id="A0A9P5CTB8"/>
<dbReference type="Gene3D" id="2.30.280.10">
    <property type="entry name" value="SRA-YDG"/>
    <property type="match status" value="1"/>
</dbReference>
<feature type="compositionally biased region" description="Acidic residues" evidence="3">
    <location>
        <begin position="138"/>
        <end position="154"/>
    </location>
</feature>
<evidence type="ECO:0000256" key="3">
    <source>
        <dbReference type="SAM" id="MobiDB-lite"/>
    </source>
</evidence>
<feature type="region of interest" description="Disordered" evidence="3">
    <location>
        <begin position="130"/>
        <end position="154"/>
    </location>
</feature>
<gene>
    <name evidence="5" type="ORF">M406DRAFT_327404</name>
</gene>
<dbReference type="GO" id="GO:0044027">
    <property type="term" value="P:negative regulation of gene expression via chromosomal CpG island methylation"/>
    <property type="evidence" value="ECO:0007669"/>
    <property type="project" value="TreeGrafter"/>
</dbReference>
<dbReference type="RefSeq" id="XP_040779956.1">
    <property type="nucleotide sequence ID" value="XM_040920202.1"/>
</dbReference>
<sequence>MSSSAVPSSSNGNAVENTGGDIVIPNVSRIFEMRKNWIKNERQDAVQRYAQKSRRLNRILESNIQTDVWIQRTERLLSFLEHDFEISPRYKTEAQIDVLLKMIYDREDFHFPEPLKRRAKALYEEYEAQNWGQRGPDDVDSDDVDPEEGGDDEVLSNSQNMVAAHAANANPTIASIRQPPANHPIWGVNGIMHGVVPKHGGKNATTQLDRRYLREKRSAKVFGHNGLTPGDWFPNQLVALFHGAHGSRISGITGNIHTGAYSVVVSGLYKNVDEDRGDTIIYSGPGSQDNTDPDELPKGSAQALQTSLNSGRPVRVLRSSRGAISVAPSVGIRYDGLYVVSRRLAPQKNAKGGLFVCFVLQRIPGQESLESIYLRSPTRQQMADFSRIKEFF</sequence>
<dbReference type="InterPro" id="IPR036987">
    <property type="entry name" value="SRA-YDG_sf"/>
</dbReference>
<dbReference type="PANTHER" id="PTHR14140:SF27">
    <property type="entry name" value="OS04G0289800 PROTEIN"/>
    <property type="match status" value="1"/>
</dbReference>
<dbReference type="SUPFAM" id="SSF88697">
    <property type="entry name" value="PUA domain-like"/>
    <property type="match status" value="1"/>
</dbReference>
<dbReference type="GO" id="GO:0005634">
    <property type="term" value="C:nucleus"/>
    <property type="evidence" value="ECO:0007669"/>
    <property type="project" value="UniProtKB-SubCell"/>
</dbReference>
<comment type="subcellular location">
    <subcellularLocation>
        <location evidence="2">Nucleus</location>
    </subcellularLocation>
</comment>
<comment type="caution">
    <text evidence="5">The sequence shown here is derived from an EMBL/GenBank/DDBJ whole genome shotgun (WGS) entry which is preliminary data.</text>
</comment>
<keyword evidence="6" id="KW-1185">Reference proteome</keyword>
<evidence type="ECO:0000256" key="1">
    <source>
        <dbReference type="ARBA" id="ARBA00023242"/>
    </source>
</evidence>
<dbReference type="SMART" id="SM00466">
    <property type="entry name" value="SRA"/>
    <property type="match status" value="1"/>
</dbReference>
<dbReference type="InterPro" id="IPR045134">
    <property type="entry name" value="UHRF1/2-like"/>
</dbReference>
<dbReference type="EMBL" id="MU032345">
    <property type="protein sequence ID" value="KAF3768995.1"/>
    <property type="molecule type" value="Genomic_DNA"/>
</dbReference>
<feature type="domain" description="YDG" evidence="4">
    <location>
        <begin position="222"/>
        <end position="362"/>
    </location>
</feature>
<protein>
    <recommendedName>
        <fullName evidence="4">YDG domain-containing protein</fullName>
    </recommendedName>
</protein>
<evidence type="ECO:0000259" key="4">
    <source>
        <dbReference type="PROSITE" id="PS51015"/>
    </source>
</evidence>
<dbReference type="GeneID" id="63837331"/>
<organism evidence="5 6">
    <name type="scientific">Cryphonectria parasitica (strain ATCC 38755 / EP155)</name>
    <dbReference type="NCBI Taxonomy" id="660469"/>
    <lineage>
        <taxon>Eukaryota</taxon>
        <taxon>Fungi</taxon>
        <taxon>Dikarya</taxon>
        <taxon>Ascomycota</taxon>
        <taxon>Pezizomycotina</taxon>
        <taxon>Sordariomycetes</taxon>
        <taxon>Sordariomycetidae</taxon>
        <taxon>Diaporthales</taxon>
        <taxon>Cryphonectriaceae</taxon>
        <taxon>Cryphonectria-Endothia species complex</taxon>
        <taxon>Cryphonectria</taxon>
    </lineage>
</organism>
<dbReference type="InterPro" id="IPR003105">
    <property type="entry name" value="SRA_YDG"/>
</dbReference>
<dbReference type="OrthoDB" id="2270193at2759"/>
<dbReference type="InterPro" id="IPR015947">
    <property type="entry name" value="PUA-like_sf"/>
</dbReference>
<accession>A0A9P5CTB8</accession>
<feature type="region of interest" description="Disordered" evidence="3">
    <location>
        <begin position="280"/>
        <end position="299"/>
    </location>
</feature>
<evidence type="ECO:0000313" key="6">
    <source>
        <dbReference type="Proteomes" id="UP000803844"/>
    </source>
</evidence>
<dbReference type="Pfam" id="PF02182">
    <property type="entry name" value="SAD_SRA"/>
    <property type="match status" value="1"/>
</dbReference>
<reference evidence="5" key="1">
    <citation type="journal article" date="2020" name="Phytopathology">
        <title>Genome sequence of the chestnut blight fungus Cryphonectria parasitica EP155: A fundamental resource for an archetypical invasive plant pathogen.</title>
        <authorList>
            <person name="Crouch J.A."/>
            <person name="Dawe A."/>
            <person name="Aerts A."/>
            <person name="Barry K."/>
            <person name="Churchill A.C.L."/>
            <person name="Grimwood J."/>
            <person name="Hillman B."/>
            <person name="Milgroom M.G."/>
            <person name="Pangilinan J."/>
            <person name="Smith M."/>
            <person name="Salamov A."/>
            <person name="Schmutz J."/>
            <person name="Yadav J."/>
            <person name="Grigoriev I.V."/>
            <person name="Nuss D."/>
        </authorList>
    </citation>
    <scope>NUCLEOTIDE SEQUENCE</scope>
    <source>
        <strain evidence="5">EP155</strain>
    </source>
</reference>
<dbReference type="PROSITE" id="PS51015">
    <property type="entry name" value="YDG"/>
    <property type="match status" value="1"/>
</dbReference>
<dbReference type="GO" id="GO:0016567">
    <property type="term" value="P:protein ubiquitination"/>
    <property type="evidence" value="ECO:0007669"/>
    <property type="project" value="TreeGrafter"/>
</dbReference>
<dbReference type="PANTHER" id="PTHR14140">
    <property type="entry name" value="E3 UBIQUITIN-PROTEIN LIGASE UHRF-RELATED"/>
    <property type="match status" value="1"/>
</dbReference>
<dbReference type="GO" id="GO:0061630">
    <property type="term" value="F:ubiquitin protein ligase activity"/>
    <property type="evidence" value="ECO:0007669"/>
    <property type="project" value="TreeGrafter"/>
</dbReference>
<dbReference type="Proteomes" id="UP000803844">
    <property type="component" value="Unassembled WGS sequence"/>
</dbReference>
<evidence type="ECO:0000256" key="2">
    <source>
        <dbReference type="PROSITE-ProRule" id="PRU00358"/>
    </source>
</evidence>
<keyword evidence="1 2" id="KW-0539">Nucleus</keyword>
<proteinExistence type="predicted"/>